<dbReference type="GO" id="GO:0016020">
    <property type="term" value="C:membrane"/>
    <property type="evidence" value="ECO:0007669"/>
    <property type="project" value="UniProtKB-SubCell"/>
</dbReference>
<dbReference type="PANTHER" id="PTHR26451">
    <property type="entry name" value="G_PROTEIN_RECEP_F1_2 DOMAIN-CONTAINING PROTEIN"/>
    <property type="match status" value="1"/>
</dbReference>
<evidence type="ECO:0000313" key="8">
    <source>
        <dbReference type="Proteomes" id="UP000034805"/>
    </source>
</evidence>
<dbReference type="SUPFAM" id="SSF81321">
    <property type="entry name" value="Family A G protein-coupled receptor-like"/>
    <property type="match status" value="1"/>
</dbReference>
<gene>
    <name evidence="7" type="ORF">Z043_124896</name>
</gene>
<dbReference type="InterPro" id="IPR052921">
    <property type="entry name" value="GPCR1_Superfamily_Member"/>
</dbReference>
<feature type="transmembrane region" description="Helical" evidence="5">
    <location>
        <begin position="36"/>
        <end position="60"/>
    </location>
</feature>
<keyword evidence="2 5" id="KW-0812">Transmembrane</keyword>
<accession>A0A0P7TIW6</accession>
<evidence type="ECO:0000313" key="7">
    <source>
        <dbReference type="EMBL" id="KPP57389.1"/>
    </source>
</evidence>
<reference evidence="7 8" key="1">
    <citation type="submission" date="2015-08" db="EMBL/GenBank/DDBJ databases">
        <title>The genome of the Asian arowana (Scleropages formosus).</title>
        <authorList>
            <person name="Tan M.H."/>
            <person name="Gan H.M."/>
            <person name="Croft L.J."/>
            <person name="Austin C.M."/>
        </authorList>
    </citation>
    <scope>NUCLEOTIDE SEQUENCE [LARGE SCALE GENOMIC DNA]</scope>
    <source>
        <strain evidence="7">Aro1</strain>
    </source>
</reference>
<organism evidence="7 8">
    <name type="scientific">Scleropages formosus</name>
    <name type="common">Asian bonytongue</name>
    <name type="synonym">Osteoglossum formosum</name>
    <dbReference type="NCBI Taxonomy" id="113540"/>
    <lineage>
        <taxon>Eukaryota</taxon>
        <taxon>Metazoa</taxon>
        <taxon>Chordata</taxon>
        <taxon>Craniata</taxon>
        <taxon>Vertebrata</taxon>
        <taxon>Euteleostomi</taxon>
        <taxon>Actinopterygii</taxon>
        <taxon>Neopterygii</taxon>
        <taxon>Teleostei</taxon>
        <taxon>Osteoglossocephala</taxon>
        <taxon>Osteoglossomorpha</taxon>
        <taxon>Osteoglossiformes</taxon>
        <taxon>Osteoglossidae</taxon>
        <taxon>Scleropages</taxon>
    </lineage>
</organism>
<dbReference type="AlphaFoldDB" id="A0A0P7TIW6"/>
<proteinExistence type="predicted"/>
<name>A0A0P7TIW6_SCLFO</name>
<keyword evidence="7" id="KW-0675">Receptor</keyword>
<feature type="transmembrane region" description="Helical" evidence="5">
    <location>
        <begin position="72"/>
        <end position="95"/>
    </location>
</feature>
<dbReference type="GO" id="GO:0004984">
    <property type="term" value="F:olfactory receptor activity"/>
    <property type="evidence" value="ECO:0007669"/>
    <property type="project" value="TreeGrafter"/>
</dbReference>
<dbReference type="PANTHER" id="PTHR26451:SF998">
    <property type="entry name" value="ODORANT RECEPTOR-RELATED"/>
    <property type="match status" value="1"/>
</dbReference>
<sequence>MSFVWIALIYTYFRVLFTTKTATTDPVSTKKAQNTILLHGIQLLFCMMSYITPLLELILFPLFPNDKFKIMYILYIHLVINDMIILCITVTLHAINYAMSLVNVSTCCVLLLEGSVTNKNTPLSLTRTTVERYITICKPLRYSQICTMRRTYMLIILI</sequence>
<dbReference type="InterPro" id="IPR017452">
    <property type="entry name" value="GPCR_Rhodpsn_7TM"/>
</dbReference>
<dbReference type="EMBL" id="JARO02016606">
    <property type="protein sequence ID" value="KPP57389.1"/>
    <property type="molecule type" value="Genomic_DNA"/>
</dbReference>
<evidence type="ECO:0000256" key="2">
    <source>
        <dbReference type="ARBA" id="ARBA00022692"/>
    </source>
</evidence>
<dbReference type="GO" id="GO:0005549">
    <property type="term" value="F:odorant binding"/>
    <property type="evidence" value="ECO:0007669"/>
    <property type="project" value="TreeGrafter"/>
</dbReference>
<protein>
    <submittedName>
        <fullName evidence="7">Putative olfactory receptor GPCRLTM7</fullName>
    </submittedName>
</protein>
<evidence type="ECO:0000256" key="3">
    <source>
        <dbReference type="ARBA" id="ARBA00022989"/>
    </source>
</evidence>
<keyword evidence="3 5" id="KW-1133">Transmembrane helix</keyword>
<evidence type="ECO:0000256" key="4">
    <source>
        <dbReference type="ARBA" id="ARBA00023136"/>
    </source>
</evidence>
<dbReference type="Gene3D" id="1.20.1070.10">
    <property type="entry name" value="Rhodopsin 7-helix transmembrane proteins"/>
    <property type="match status" value="1"/>
</dbReference>
<dbReference type="Proteomes" id="UP000034805">
    <property type="component" value="Unassembled WGS sequence"/>
</dbReference>
<comment type="subcellular location">
    <subcellularLocation>
        <location evidence="1">Membrane</location>
    </subcellularLocation>
</comment>
<comment type="caution">
    <text evidence="7">The sequence shown here is derived from an EMBL/GenBank/DDBJ whole genome shotgun (WGS) entry which is preliminary data.</text>
</comment>
<feature type="domain" description="G-protein coupled receptors family 1 profile" evidence="6">
    <location>
        <begin position="52"/>
        <end position="158"/>
    </location>
</feature>
<dbReference type="PROSITE" id="PS50262">
    <property type="entry name" value="G_PROTEIN_RECEP_F1_2"/>
    <property type="match status" value="1"/>
</dbReference>
<evidence type="ECO:0000256" key="5">
    <source>
        <dbReference type="SAM" id="Phobius"/>
    </source>
</evidence>
<evidence type="ECO:0000259" key="6">
    <source>
        <dbReference type="PROSITE" id="PS50262"/>
    </source>
</evidence>
<keyword evidence="4 5" id="KW-0472">Membrane</keyword>
<evidence type="ECO:0000256" key="1">
    <source>
        <dbReference type="ARBA" id="ARBA00004370"/>
    </source>
</evidence>